<comment type="function">
    <text evidence="1">Has a role in a nucleosome assembly pathway that is required for the integrity of heterochromatin and proper chromosome segregation.</text>
</comment>
<evidence type="ECO:0000256" key="6">
    <source>
        <dbReference type="SAM" id="MobiDB-lite"/>
    </source>
</evidence>
<keyword evidence="5" id="KW-0539">Nucleus</keyword>
<feature type="region of interest" description="Disordered" evidence="6">
    <location>
        <begin position="1791"/>
        <end position="1982"/>
    </location>
</feature>
<evidence type="ECO:0000256" key="4">
    <source>
        <dbReference type="ARBA" id="ARBA00014848"/>
    </source>
</evidence>
<gene>
    <name evidence="7" type="ORF">M436DRAFT_41599</name>
</gene>
<feature type="compositionally biased region" description="Acidic residues" evidence="6">
    <location>
        <begin position="1841"/>
        <end position="1856"/>
    </location>
</feature>
<feature type="compositionally biased region" description="Acidic residues" evidence="6">
    <location>
        <begin position="1948"/>
        <end position="1969"/>
    </location>
</feature>
<dbReference type="InterPro" id="IPR011990">
    <property type="entry name" value="TPR-like_helical_dom_sf"/>
</dbReference>
<accession>A0A074WRE6</accession>
<name>A0A074WRE6_9PEZI</name>
<feature type="region of interest" description="Disordered" evidence="6">
    <location>
        <begin position="329"/>
        <end position="362"/>
    </location>
</feature>
<dbReference type="GeneID" id="25409586"/>
<dbReference type="GO" id="GO:0006325">
    <property type="term" value="P:chromatin organization"/>
    <property type="evidence" value="ECO:0007669"/>
    <property type="project" value="InterPro"/>
</dbReference>
<dbReference type="STRING" id="1043004.A0A074WRE6"/>
<keyword evidence="8" id="KW-1185">Reference proteome</keyword>
<proteinExistence type="inferred from homology"/>
<dbReference type="GO" id="GO:0031491">
    <property type="term" value="F:nucleosome binding"/>
    <property type="evidence" value="ECO:0007669"/>
    <property type="project" value="TreeGrafter"/>
</dbReference>
<evidence type="ECO:0000256" key="5">
    <source>
        <dbReference type="ARBA" id="ARBA00023242"/>
    </source>
</evidence>
<dbReference type="GO" id="GO:0005634">
    <property type="term" value="C:nucleus"/>
    <property type="evidence" value="ECO:0007669"/>
    <property type="project" value="UniProtKB-SubCell"/>
</dbReference>
<comment type="subcellular location">
    <subcellularLocation>
        <location evidence="2">Nucleus</location>
    </subcellularLocation>
</comment>
<organism evidence="7 8">
    <name type="scientific">Aureobasidium namibiae CBS 147.97</name>
    <dbReference type="NCBI Taxonomy" id="1043004"/>
    <lineage>
        <taxon>Eukaryota</taxon>
        <taxon>Fungi</taxon>
        <taxon>Dikarya</taxon>
        <taxon>Ascomycota</taxon>
        <taxon>Pezizomycotina</taxon>
        <taxon>Dothideomycetes</taxon>
        <taxon>Dothideomycetidae</taxon>
        <taxon>Dothideales</taxon>
        <taxon>Saccotheciaceae</taxon>
        <taxon>Aureobasidium</taxon>
    </lineage>
</organism>
<evidence type="ECO:0000256" key="2">
    <source>
        <dbReference type="ARBA" id="ARBA00004123"/>
    </source>
</evidence>
<feature type="region of interest" description="Disordered" evidence="6">
    <location>
        <begin position="523"/>
        <end position="545"/>
    </location>
</feature>
<protein>
    <recommendedName>
        <fullName evidence="4">Histone transcription regulator 3 homolog</fullName>
    </recommendedName>
</protein>
<dbReference type="OrthoDB" id="77564at2759"/>
<feature type="compositionally biased region" description="Low complexity" evidence="6">
    <location>
        <begin position="1791"/>
        <end position="1802"/>
    </location>
</feature>
<dbReference type="GO" id="GO:0000417">
    <property type="term" value="C:HIR complex"/>
    <property type="evidence" value="ECO:0007669"/>
    <property type="project" value="TreeGrafter"/>
</dbReference>
<comment type="similarity">
    <text evidence="3">Belongs to the HIR3 family.</text>
</comment>
<dbReference type="SUPFAM" id="SSF48452">
    <property type="entry name" value="TPR-like"/>
    <property type="match status" value="1"/>
</dbReference>
<feature type="compositionally biased region" description="Acidic residues" evidence="6">
    <location>
        <begin position="1889"/>
        <end position="1939"/>
    </location>
</feature>
<evidence type="ECO:0000256" key="1">
    <source>
        <dbReference type="ARBA" id="ARBA00002687"/>
    </source>
</evidence>
<evidence type="ECO:0000313" key="7">
    <source>
        <dbReference type="EMBL" id="KEQ75713.1"/>
    </source>
</evidence>
<dbReference type="EMBL" id="KL584705">
    <property type="protein sequence ID" value="KEQ75713.1"/>
    <property type="molecule type" value="Genomic_DNA"/>
</dbReference>
<feature type="region of interest" description="Disordered" evidence="6">
    <location>
        <begin position="1730"/>
        <end position="1770"/>
    </location>
</feature>
<dbReference type="HOGENOM" id="CLU_001419_0_0_1"/>
<sequence>MATFKALNVESDHEEDIEIDDTKEIQIEEALKLYQTALKFHSDGPPSYAQAAEAYRALFESDIFKYPESQQEINRLELYAPQPDADDYYSHHREHIVPTGENAPSTLPQIIHLAYKNHGQFLLESLQYELLHSTQDAQLNTNRIIKASAAALECFVEAIDKDDSDLDLWRRSAAVGEMLGSHRIARCCLEAVLDDDAQGLDSVLSIPGISETLAGQQLRELVVKLQDELSVLQAPLSTMKRRQLSGMLKKKLANYSVIHNYQQKHPTLPTSSSSALRCVLSAPKSWHDLGDILLRHYLAEQAGTMSALPGLGIFFNSNRQSPDVEHIELDQPSPRQVSDGPPEMSSLVDAQFPGTDGGQPTVVPSAFAESANAETTPHASAVTVLPTRKRSSDAAGLIDSAFAEGARSKSKRLRARESILDQSQIEDETLVNPAQADDALANLDYVDNQLFESLDELFARLNLPKFAVSPNARKDLREAATDTEAMSQGADLACVDMYAFLNDYSDERARVLLNANSDLDTTSDAHVKPSGRFSAAPSTQSRSVDKPDLGLRAELDRFTSHINSEFLHINDVLYEWIVQFLHPDHALLLRPELCASTSSYVGHTWPQDFKALLVRVLVTTDTFVFETLSEFVLKWDKVLLTDTKMQQLDEALAFIEVIQTLFELHVDVHSLVKEPNSGVDADTLQLQEYRAERWGNLARDAMNLRTSLLQQPSLKDQLNLRYLWTVTHHISVSNNISQEHVIACWSELRSIFEAVGEAVIDLPNNSVMPQMSIEAIDRELSRLTTQDFFTRVFDPTQNDPTVVIEGLEPLLETLHQEAHSDVITAPAEDVEPAHSASTPSELLNFLKNSNIGMQVSLWQRLREAYETIDYQPMVVCCYFRVIELLLSDLKSSSYSEKTANERQTVLLKYVRLIKDLIGKISASVNSHTDALDCMDDERLQSATGCLVDLQKVLHAYTLLQDEIKVGARQAPSTSNGAPLKSFVAVTKVLRELQLVSWTLLYKFYRESLAQNRETVEKPNESLFEFLRAVHQVLGARDMCGGAERVFLKLSKTEVLRFRNESEEQNDDFDLEFAQILYDMFGLKCFLNPSYALREHNCIHDAFVDRTSGMQAVDLLLNLAARIKTPELPKHPLKDTIEKVHGIIGRKKPSDAILRNREIYRAFLKSHINPIDLYKCLRGEGEIDLTPVPAEHAILAAKGWYFLMGQISLSRFRAQKRIGPTPTEDLNIAVAFFVQALEYSMDDWELWFRLAQAYDSKIEEAVSWTAEKVNGDMTELVTWQRAAVHCYTMAVSLAMRSAEPSADTQAKFGEMFADFAMRIYSSSREPFGMKAFALDDLERFQSRATITKVPPFKALTPFSAFKVARELFRRAIRINPNKWKLHFYLGKCLWKMYCNAARDADRPPSIDAIINEFCESINLLPPKKDSKREPILEPHYKLVSVVNKMVNRHFIDAAEACSILTATPYAAKIDPVSDFDSWEPYMLKVLRSLRAADKLHWHHRMIYRTAAILFRDGTKESYCLAAKHELMQQMFTKTMMMNVWRPENERSGRHFVYTTRYADMFIKILEFLEDRSLLDALARRVRKKTGEFFEHGNLWQCLCTAYLKVLRRHGQIPIAQETAIFSGINHADFLRRKDYLEKWCQAPANATHPVLETMQEVIELKKINGGLMKAATIDDLIGDAYAYLYDTVGRRLWTMEEAKDEAIKQEALAKEQAATPSVERNPMMNLSHLMNVDGAPDAPAKPLGLSAATSVPDGTATPPTGDQAPASRRKIGVGRREVRLCADACIARLGAGPTTPAGAGPARPRQEVSVVIETRRPSSKLAEQQGIDTAEGSVAGSIHDSADDESDSELSDIDEDVVNSGLASSSHASVKPPMFPNLNPRFASVKDSELITDTEEENEDGIAGAEEAEDYGEDGEEGEEGEGEDDEAEDEDGEEDEPEVDSTAHLEDVEHEAEEAEDVDMEDEDEEQDPDPGPLASPDVRMA</sequence>
<dbReference type="InterPro" id="IPR033053">
    <property type="entry name" value="Hir3/CABIN1"/>
</dbReference>
<dbReference type="Gene3D" id="1.25.40.10">
    <property type="entry name" value="Tetratricopeptide repeat domain"/>
    <property type="match status" value="1"/>
</dbReference>
<dbReference type="PANTHER" id="PTHR15502">
    <property type="entry name" value="CALCINEURIN-BINDING PROTEIN CABIN 1-RELATED"/>
    <property type="match status" value="1"/>
</dbReference>
<evidence type="ECO:0000256" key="3">
    <source>
        <dbReference type="ARBA" id="ARBA00007335"/>
    </source>
</evidence>
<reference evidence="7 8" key="1">
    <citation type="journal article" date="2014" name="BMC Genomics">
        <title>Genome sequencing of four Aureobasidium pullulans varieties: biotechnological potential, stress tolerance, and description of new species.</title>
        <authorList>
            <person name="Gostin Ar C."/>
            <person name="Ohm R.A."/>
            <person name="Kogej T."/>
            <person name="Sonjak S."/>
            <person name="Turk M."/>
            <person name="Zajc J."/>
            <person name="Zalar P."/>
            <person name="Grube M."/>
            <person name="Sun H."/>
            <person name="Han J."/>
            <person name="Sharma A."/>
            <person name="Chiniquy J."/>
            <person name="Ngan C.Y."/>
            <person name="Lipzen A."/>
            <person name="Barry K."/>
            <person name="Grigoriev I.V."/>
            <person name="Gunde-Cimerman N."/>
        </authorList>
    </citation>
    <scope>NUCLEOTIDE SEQUENCE [LARGE SCALE GENOMIC DNA]</scope>
    <source>
        <strain evidence="7 8">CBS 147.97</strain>
    </source>
</reference>
<dbReference type="RefSeq" id="XP_013429548.1">
    <property type="nucleotide sequence ID" value="XM_013574094.1"/>
</dbReference>
<evidence type="ECO:0000313" key="8">
    <source>
        <dbReference type="Proteomes" id="UP000027730"/>
    </source>
</evidence>
<dbReference type="Proteomes" id="UP000027730">
    <property type="component" value="Unassembled WGS sequence"/>
</dbReference>
<dbReference type="PANTHER" id="PTHR15502:SF7">
    <property type="entry name" value="CALCINEURIN-BINDING PROTEIN CABIN-1"/>
    <property type="match status" value="1"/>
</dbReference>